<comment type="caution">
    <text evidence="1">The sequence shown here is derived from an EMBL/GenBank/DDBJ whole genome shotgun (WGS) entry which is preliminary data.</text>
</comment>
<proteinExistence type="predicted"/>
<sequence>MKMHDTCTMIEETQDSAVLDDVDLALINCLQLDPRASWRTVGDALKVDPVTVARRWQRLQDSGTAWVSARATGHGRPESCLAFVEVDCTTSNALTIAERLARWPHVLSVEHTSGPGDLTLLVEVRDMAFLSRFLLRSLASVPGIVSSRAHLVTEVFAIGDDWKLQVLDAAQRATMTDRPVRYKYAPTDQRHHGKTFDAVDRQLILKLGEDGRSSIAELTVGTGLSESTVRRRLAELTSRNQIVFRCDVSLPLSGWPLVTWVWGYVDPTDRSTIRALVERVPGTRVCMRISGGRANTLLAIAAHSLRETPITEVQLAQEAPGLVVLNRSVVLRSMKRVGRLLDDEGKSAGVVPMDIWAEAPEIE</sequence>
<dbReference type="Gene3D" id="3.30.70.920">
    <property type="match status" value="1"/>
</dbReference>
<name>A0A2A5JIN2_RHOSG</name>
<dbReference type="InterPro" id="IPR000485">
    <property type="entry name" value="AsnC-type_HTH_dom"/>
</dbReference>
<dbReference type="KEGG" id="rqi:C1M55_02010"/>
<reference evidence="1 2" key="1">
    <citation type="submission" date="2017-07" db="EMBL/GenBank/DDBJ databases">
        <title>Draft sequence of Rhodococcus enclensis 23b-28.</title>
        <authorList>
            <person name="Besaury L."/>
            <person name="Sancelme M."/>
            <person name="Amato P."/>
            <person name="Lallement A."/>
            <person name="Delort A.-M."/>
        </authorList>
    </citation>
    <scope>NUCLEOTIDE SEQUENCE [LARGE SCALE GENOMIC DNA]</scope>
    <source>
        <strain evidence="1 2">23b-28</strain>
    </source>
</reference>
<dbReference type="InterPro" id="IPR036388">
    <property type="entry name" value="WH-like_DNA-bd_sf"/>
</dbReference>
<dbReference type="SMART" id="SM00344">
    <property type="entry name" value="HTH_ASNC"/>
    <property type="match status" value="2"/>
</dbReference>
<dbReference type="GO" id="GO:0043200">
    <property type="term" value="P:response to amino acid"/>
    <property type="evidence" value="ECO:0007669"/>
    <property type="project" value="TreeGrafter"/>
</dbReference>
<dbReference type="GO" id="GO:0043565">
    <property type="term" value="F:sequence-specific DNA binding"/>
    <property type="evidence" value="ECO:0007669"/>
    <property type="project" value="InterPro"/>
</dbReference>
<dbReference type="Pfam" id="PF13404">
    <property type="entry name" value="HTH_AsnC-type"/>
    <property type="match status" value="2"/>
</dbReference>
<dbReference type="InterPro" id="IPR011008">
    <property type="entry name" value="Dimeric_a/b-barrel"/>
</dbReference>
<accession>A0A2A5JIN2</accession>
<dbReference type="InterPro" id="IPR036390">
    <property type="entry name" value="WH_DNA-bd_sf"/>
</dbReference>
<dbReference type="InterPro" id="IPR019887">
    <property type="entry name" value="Tscrpt_reg_AsnC/Lrp_C"/>
</dbReference>
<dbReference type="SUPFAM" id="SSF54909">
    <property type="entry name" value="Dimeric alpha+beta barrel"/>
    <property type="match status" value="1"/>
</dbReference>
<dbReference type="Gene3D" id="1.10.10.10">
    <property type="entry name" value="Winged helix-like DNA-binding domain superfamily/Winged helix DNA-binding domain"/>
    <property type="match status" value="2"/>
</dbReference>
<dbReference type="PANTHER" id="PTHR30154:SF34">
    <property type="entry name" value="TRANSCRIPTIONAL REGULATOR AZLB"/>
    <property type="match status" value="1"/>
</dbReference>
<dbReference type="GO" id="GO:0005829">
    <property type="term" value="C:cytosol"/>
    <property type="evidence" value="ECO:0007669"/>
    <property type="project" value="TreeGrafter"/>
</dbReference>
<dbReference type="Proteomes" id="UP000230886">
    <property type="component" value="Unassembled WGS sequence"/>
</dbReference>
<organism evidence="1 2">
    <name type="scientific">Rhodococcus qingshengii</name>
    <dbReference type="NCBI Taxonomy" id="334542"/>
    <lineage>
        <taxon>Bacteria</taxon>
        <taxon>Bacillati</taxon>
        <taxon>Actinomycetota</taxon>
        <taxon>Actinomycetes</taxon>
        <taxon>Mycobacteriales</taxon>
        <taxon>Nocardiaceae</taxon>
        <taxon>Rhodococcus</taxon>
        <taxon>Rhodococcus erythropolis group</taxon>
    </lineage>
</organism>
<dbReference type="EMBL" id="NOVD01000001">
    <property type="protein sequence ID" value="PCK29434.1"/>
    <property type="molecule type" value="Genomic_DNA"/>
</dbReference>
<gene>
    <name evidence="1" type="ORF">CHR55_00780</name>
</gene>
<evidence type="ECO:0000313" key="2">
    <source>
        <dbReference type="Proteomes" id="UP000230886"/>
    </source>
</evidence>
<accession>A0A8A9J0H8</accession>
<dbReference type="InterPro" id="IPR019888">
    <property type="entry name" value="Tscrpt_reg_AsnC-like"/>
</dbReference>
<evidence type="ECO:0000313" key="1">
    <source>
        <dbReference type="EMBL" id="PCK29434.1"/>
    </source>
</evidence>
<dbReference type="PANTHER" id="PTHR30154">
    <property type="entry name" value="LEUCINE-RESPONSIVE REGULATORY PROTEIN"/>
    <property type="match status" value="1"/>
</dbReference>
<protein>
    <submittedName>
        <fullName evidence="1">Lrp/AsnC family transcriptional regulator</fullName>
    </submittedName>
</protein>
<dbReference type="AlphaFoldDB" id="A0A2A5JIN2"/>
<dbReference type="SUPFAM" id="SSF46785">
    <property type="entry name" value="Winged helix' DNA-binding domain"/>
    <property type="match status" value="2"/>
</dbReference>
<dbReference type="Pfam" id="PF01037">
    <property type="entry name" value="AsnC_trans_reg"/>
    <property type="match status" value="1"/>
</dbReference>
<dbReference type="PRINTS" id="PR00033">
    <property type="entry name" value="HTHASNC"/>
</dbReference>